<dbReference type="SMART" id="SM00355">
    <property type="entry name" value="ZnF_C2H2"/>
    <property type="match status" value="2"/>
</dbReference>
<accession>A0A8H7B495</accession>
<feature type="compositionally biased region" description="Polar residues" evidence="1">
    <location>
        <begin position="142"/>
        <end position="152"/>
    </location>
</feature>
<dbReference type="InterPro" id="IPR059009">
    <property type="entry name" value="Znf_C2H2_17_1st"/>
</dbReference>
<dbReference type="Pfam" id="PF26177">
    <property type="entry name" value="zf_C2H2_17_1st"/>
    <property type="match status" value="1"/>
</dbReference>
<feature type="domain" description="C2H2-type" evidence="2">
    <location>
        <begin position="425"/>
        <end position="451"/>
    </location>
</feature>
<dbReference type="InterPro" id="IPR013087">
    <property type="entry name" value="Znf_C2H2_type"/>
</dbReference>
<feature type="domain" description="C2H2-type" evidence="2">
    <location>
        <begin position="461"/>
        <end position="491"/>
    </location>
</feature>
<feature type="region of interest" description="Disordered" evidence="1">
    <location>
        <begin position="344"/>
        <end position="393"/>
    </location>
</feature>
<evidence type="ECO:0000313" key="3">
    <source>
        <dbReference type="EMBL" id="KAF7674702.1"/>
    </source>
</evidence>
<reference evidence="3" key="1">
    <citation type="submission" date="2020-01" db="EMBL/GenBank/DDBJ databases">
        <authorList>
            <person name="Feng Z.H.Z."/>
        </authorList>
    </citation>
    <scope>NUCLEOTIDE SEQUENCE</scope>
    <source>
        <strain evidence="3">CBS107.38</strain>
    </source>
</reference>
<name>A0A8H7B495_9PLEO</name>
<organism evidence="3 4">
    <name type="scientific">Alternaria burnsii</name>
    <dbReference type="NCBI Taxonomy" id="1187904"/>
    <lineage>
        <taxon>Eukaryota</taxon>
        <taxon>Fungi</taxon>
        <taxon>Dikarya</taxon>
        <taxon>Ascomycota</taxon>
        <taxon>Pezizomycotina</taxon>
        <taxon>Dothideomycetes</taxon>
        <taxon>Pleosporomycetidae</taxon>
        <taxon>Pleosporales</taxon>
        <taxon>Pleosporineae</taxon>
        <taxon>Pleosporaceae</taxon>
        <taxon>Alternaria</taxon>
        <taxon>Alternaria sect. Alternaria</taxon>
    </lineage>
</organism>
<feature type="compositionally biased region" description="Polar residues" evidence="1">
    <location>
        <begin position="295"/>
        <end position="304"/>
    </location>
</feature>
<feature type="region of interest" description="Disordered" evidence="1">
    <location>
        <begin position="142"/>
        <end position="176"/>
    </location>
</feature>
<proteinExistence type="predicted"/>
<protein>
    <recommendedName>
        <fullName evidence="2">C2H2-type domain-containing protein</fullName>
    </recommendedName>
</protein>
<dbReference type="Proteomes" id="UP000596902">
    <property type="component" value="Unassembled WGS sequence"/>
</dbReference>
<dbReference type="AlphaFoldDB" id="A0A8H7B495"/>
<gene>
    <name evidence="3" type="ORF">GT037_007462</name>
</gene>
<comment type="caution">
    <text evidence="3">The sequence shown here is derived from an EMBL/GenBank/DDBJ whole genome shotgun (WGS) entry which is preliminary data.</text>
</comment>
<feature type="region of interest" description="Disordered" evidence="1">
    <location>
        <begin position="492"/>
        <end position="526"/>
    </location>
</feature>
<dbReference type="InterPro" id="IPR059095">
    <property type="entry name" value="Znf_C2H2_17_2nd"/>
</dbReference>
<feature type="region of interest" description="Disordered" evidence="1">
    <location>
        <begin position="280"/>
        <end position="308"/>
    </location>
</feature>
<keyword evidence="4" id="KW-1185">Reference proteome</keyword>
<dbReference type="Gene3D" id="3.30.160.60">
    <property type="entry name" value="Classic Zinc Finger"/>
    <property type="match status" value="1"/>
</dbReference>
<feature type="compositionally biased region" description="Polar residues" evidence="1">
    <location>
        <begin position="167"/>
        <end position="176"/>
    </location>
</feature>
<sequence>MNPLWTRPRNFSAQRNNDMNTLTWTCYWTLMRPFHGLGVDLETVGLTKNLAATSPAMDSTGILQVSLGHTNMAFSFSVFTNIDSFFDSPPETAFFISNITEWRKEIPAPVVSAPDFPFSSDFQDMHTSDLFELKDTASECSMDSAYQSQSGASRRGAQKPELHRQGSRMSNQFVGSDIYSPTMSSDNYSAFPENLDMSHMHQPATSGTWNATEGPLSYANYSTAQDYTHYSTANMPRFGPATLSDSPQWATPETNFQNNPFTFTSWPTNDNMFNATPQRNWHSASFDTPERPATLRNSSSYSLQEESRRASAQDVGFGAFVGTPTSTTSVHFPQPMNNTIEDAKPASVAQSVDDNEDTLSQSEAAETKLEEERTKVARSHPLYQQTPDKDGKYHCPEEGKAGCTHKPTALKCNYDKYVDSHLKPFRCNKKTCVGVQFSSTACLLRHEREAHGMHGHGARPHLCHFRDCERAVPGHGFPRRYNLFDHMKRVHQYDGPTTEPSPPVQGQAPRKSASRKRKASAEETGEKRVKVVKLTAEQQRQQRREALTKEFLSKKQHIIDVLTNLSAPSDLGDDIQLTKEVVGLHDICTQYRDVFGG</sequence>
<dbReference type="Pfam" id="PF26176">
    <property type="entry name" value="zf_C2H2_17_2"/>
    <property type="match status" value="1"/>
</dbReference>
<dbReference type="EMBL" id="JAAABM010000010">
    <property type="protein sequence ID" value="KAF7674702.1"/>
    <property type="molecule type" value="Genomic_DNA"/>
</dbReference>
<dbReference type="RefSeq" id="XP_038784997.1">
    <property type="nucleotide sequence ID" value="XM_038932509.1"/>
</dbReference>
<dbReference type="GeneID" id="62205687"/>
<evidence type="ECO:0000259" key="2">
    <source>
        <dbReference type="SMART" id="SM00355"/>
    </source>
</evidence>
<reference evidence="3" key="2">
    <citation type="submission" date="2020-08" db="EMBL/GenBank/DDBJ databases">
        <title>Draft Genome Sequence of Cumin Blight Pathogen Alternaria burnsii.</title>
        <authorList>
            <person name="Feng Z."/>
        </authorList>
    </citation>
    <scope>NUCLEOTIDE SEQUENCE</scope>
    <source>
        <strain evidence="3">CBS107.38</strain>
    </source>
</reference>
<feature type="compositionally biased region" description="Basic and acidic residues" evidence="1">
    <location>
        <begin position="365"/>
        <end position="375"/>
    </location>
</feature>
<feature type="compositionally biased region" description="Polar residues" evidence="1">
    <location>
        <begin position="348"/>
        <end position="364"/>
    </location>
</feature>
<evidence type="ECO:0000313" key="4">
    <source>
        <dbReference type="Proteomes" id="UP000596902"/>
    </source>
</evidence>
<evidence type="ECO:0000256" key="1">
    <source>
        <dbReference type="SAM" id="MobiDB-lite"/>
    </source>
</evidence>